<dbReference type="GO" id="GO:0016987">
    <property type="term" value="F:sigma factor activity"/>
    <property type="evidence" value="ECO:0007669"/>
    <property type="project" value="UniProtKB-KW"/>
</dbReference>
<evidence type="ECO:0000256" key="3">
    <source>
        <dbReference type="ARBA" id="ARBA00023082"/>
    </source>
</evidence>
<evidence type="ECO:0000259" key="6">
    <source>
        <dbReference type="Pfam" id="PF04542"/>
    </source>
</evidence>
<dbReference type="Gene3D" id="1.10.1740.10">
    <property type="match status" value="1"/>
</dbReference>
<proteinExistence type="inferred from homology"/>
<dbReference type="EMBL" id="UOEI01000373">
    <property type="protein sequence ID" value="VAW03653.1"/>
    <property type="molecule type" value="Genomic_DNA"/>
</dbReference>
<dbReference type="NCBIfam" id="TIGR02937">
    <property type="entry name" value="sigma70-ECF"/>
    <property type="match status" value="1"/>
</dbReference>
<feature type="domain" description="RNA polymerase sigma factor 70 region 4 type 2" evidence="7">
    <location>
        <begin position="112"/>
        <end position="160"/>
    </location>
</feature>
<evidence type="ECO:0000256" key="2">
    <source>
        <dbReference type="ARBA" id="ARBA00023015"/>
    </source>
</evidence>
<evidence type="ECO:0000256" key="5">
    <source>
        <dbReference type="ARBA" id="ARBA00023163"/>
    </source>
</evidence>
<feature type="domain" description="RNA polymerase sigma-70 region 2" evidence="6">
    <location>
        <begin position="18"/>
        <end position="81"/>
    </location>
</feature>
<protein>
    <submittedName>
        <fullName evidence="8">RNA polymerase ECF-type sigma factor</fullName>
    </submittedName>
</protein>
<dbReference type="InterPro" id="IPR039425">
    <property type="entry name" value="RNA_pol_sigma-70-like"/>
</dbReference>
<dbReference type="AlphaFoldDB" id="A0A3B0SHL5"/>
<dbReference type="InterPro" id="IPR007627">
    <property type="entry name" value="RNA_pol_sigma70_r2"/>
</dbReference>
<evidence type="ECO:0000256" key="1">
    <source>
        <dbReference type="ARBA" id="ARBA00010641"/>
    </source>
</evidence>
<dbReference type="InterPro" id="IPR013249">
    <property type="entry name" value="RNA_pol_sigma70_r4_t2"/>
</dbReference>
<comment type="similarity">
    <text evidence="1">Belongs to the sigma-70 factor family. ECF subfamily.</text>
</comment>
<evidence type="ECO:0000313" key="8">
    <source>
        <dbReference type="EMBL" id="VAW03653.1"/>
    </source>
</evidence>
<dbReference type="Gene3D" id="1.10.10.10">
    <property type="entry name" value="Winged helix-like DNA-binding domain superfamily/Winged helix DNA-binding domain"/>
    <property type="match status" value="1"/>
</dbReference>
<dbReference type="InterPro" id="IPR036388">
    <property type="entry name" value="WH-like_DNA-bd_sf"/>
</dbReference>
<accession>A0A3B0SHL5</accession>
<organism evidence="8">
    <name type="scientific">hydrothermal vent metagenome</name>
    <dbReference type="NCBI Taxonomy" id="652676"/>
    <lineage>
        <taxon>unclassified sequences</taxon>
        <taxon>metagenomes</taxon>
        <taxon>ecological metagenomes</taxon>
    </lineage>
</organism>
<dbReference type="InterPro" id="IPR013325">
    <property type="entry name" value="RNA_pol_sigma_r2"/>
</dbReference>
<dbReference type="InterPro" id="IPR014284">
    <property type="entry name" value="RNA_pol_sigma-70_dom"/>
</dbReference>
<dbReference type="PANTHER" id="PTHR43133:SF8">
    <property type="entry name" value="RNA POLYMERASE SIGMA FACTOR HI_1459-RELATED"/>
    <property type="match status" value="1"/>
</dbReference>
<dbReference type="PANTHER" id="PTHR43133">
    <property type="entry name" value="RNA POLYMERASE ECF-TYPE SIGMA FACTO"/>
    <property type="match status" value="1"/>
</dbReference>
<dbReference type="Pfam" id="PF08281">
    <property type="entry name" value="Sigma70_r4_2"/>
    <property type="match status" value="1"/>
</dbReference>
<keyword evidence="5" id="KW-0804">Transcription</keyword>
<dbReference type="GO" id="GO:0006352">
    <property type="term" value="P:DNA-templated transcription initiation"/>
    <property type="evidence" value="ECO:0007669"/>
    <property type="project" value="InterPro"/>
</dbReference>
<dbReference type="SUPFAM" id="SSF88659">
    <property type="entry name" value="Sigma3 and sigma4 domains of RNA polymerase sigma factors"/>
    <property type="match status" value="1"/>
</dbReference>
<evidence type="ECO:0000256" key="4">
    <source>
        <dbReference type="ARBA" id="ARBA00023125"/>
    </source>
</evidence>
<keyword evidence="4" id="KW-0238">DNA-binding</keyword>
<evidence type="ECO:0000259" key="7">
    <source>
        <dbReference type="Pfam" id="PF08281"/>
    </source>
</evidence>
<gene>
    <name evidence="8" type="ORF">MNBD_ACTINO01-2655</name>
</gene>
<dbReference type="Pfam" id="PF04542">
    <property type="entry name" value="Sigma70_r2"/>
    <property type="match status" value="1"/>
</dbReference>
<name>A0A3B0SHL5_9ZZZZ</name>
<dbReference type="SUPFAM" id="SSF88946">
    <property type="entry name" value="Sigma2 domain of RNA polymerase sigma factors"/>
    <property type="match status" value="1"/>
</dbReference>
<keyword evidence="2" id="KW-0805">Transcription regulation</keyword>
<dbReference type="InterPro" id="IPR013324">
    <property type="entry name" value="RNA_pol_sigma_r3/r4-like"/>
</dbReference>
<keyword evidence="3" id="KW-0731">Sigma factor</keyword>
<sequence>MQVLDVSIDDREWLEGMWRTHADRIFAYAARRIGPQHAEDVVADTFVVAWRHRTQRPQRELPWLYGVARRVIRDRYRSQDRWVKLRQRIDMDRSSPGDTVAEQASAAVAANHALGALDEADRETLLLVSWEGLDTREASAAMGVTPAAFRMRLARARRRLASQMRTFGLDPSELPTPKDGGSNGV</sequence>
<dbReference type="GO" id="GO:0003677">
    <property type="term" value="F:DNA binding"/>
    <property type="evidence" value="ECO:0007669"/>
    <property type="project" value="UniProtKB-KW"/>
</dbReference>
<reference evidence="8" key="1">
    <citation type="submission" date="2018-06" db="EMBL/GenBank/DDBJ databases">
        <authorList>
            <person name="Zhirakovskaya E."/>
        </authorList>
    </citation>
    <scope>NUCLEOTIDE SEQUENCE</scope>
</reference>